<dbReference type="CDD" id="cd08637">
    <property type="entry name" value="DNA_pol_A_pol_I_C"/>
    <property type="match status" value="1"/>
</dbReference>
<evidence type="ECO:0000259" key="19">
    <source>
        <dbReference type="SMART" id="SM00475"/>
    </source>
</evidence>
<accession>A0A4R8DQE0</accession>
<keyword evidence="7" id="KW-0540">Nuclease</keyword>
<dbReference type="GO" id="GO:0006261">
    <property type="term" value="P:DNA-templated DNA replication"/>
    <property type="evidence" value="ECO:0007669"/>
    <property type="project" value="UniProtKB-UniRule"/>
</dbReference>
<dbReference type="InterPro" id="IPR018320">
    <property type="entry name" value="DNA_polymerase_1"/>
</dbReference>
<feature type="domain" description="5'-3' exonuclease" evidence="19">
    <location>
        <begin position="3"/>
        <end position="264"/>
    </location>
</feature>
<evidence type="ECO:0000256" key="4">
    <source>
        <dbReference type="ARBA" id="ARBA00022679"/>
    </source>
</evidence>
<dbReference type="FunFam" id="1.20.1060.10:FF:000001">
    <property type="entry name" value="DNA polymerase I"/>
    <property type="match status" value="1"/>
</dbReference>
<dbReference type="InterPro" id="IPR001098">
    <property type="entry name" value="DNA-dir_DNA_pol_A_palm_dom"/>
</dbReference>
<gene>
    <name evidence="16" type="primary">polA</name>
    <name evidence="21" type="ORF">EDB95_0624</name>
</gene>
<evidence type="ECO:0000256" key="14">
    <source>
        <dbReference type="ARBA" id="ARBA00049244"/>
    </source>
</evidence>
<dbReference type="SUPFAM" id="SSF47807">
    <property type="entry name" value="5' to 3' exonuclease, C-terminal subdomain"/>
    <property type="match status" value="1"/>
</dbReference>
<evidence type="ECO:0000256" key="1">
    <source>
        <dbReference type="ARBA" id="ARBA00007705"/>
    </source>
</evidence>
<dbReference type="Proteomes" id="UP000294498">
    <property type="component" value="Unassembled WGS sequence"/>
</dbReference>
<dbReference type="GO" id="GO:0008408">
    <property type="term" value="F:3'-5' exonuclease activity"/>
    <property type="evidence" value="ECO:0007669"/>
    <property type="project" value="UniProtKB-UniRule"/>
</dbReference>
<sequence length="968" mass="107887">MSKKLFLLDAMALVYRAYYALIRNPRLTSKGRNTNAQFGFTTTLYDLINKEKPTHLAVAFDTEAPTERHTDFVAYKANRQEAPEDLLDALPDIKRIIQGFNIPVVEVDGYEADDVIGTLAWEAEAAGYEVFMVTPDKDYGQLVTDKVFIYKPPYMGNKEEILGPKEVCEKWSIPSVDRVIDILGLMGDAVDNIPGIAGVGEKTAAKLLAEYGTLENVLANAASIKGALGEKVRAGADNAILSKKLATIITNVPVEFHEENFRLKEWNIPELVALFTDLEFKTLGKRILGDAFGGTGVVEAPPPPTRGGKKAAAPTGQLDMFGAPAEAGSTKTGSMEAGPAEGAAAAGTAEDGAEPGDDTPLIADKNIHNTPHEYILVQTPEEIDALVKQLIKKEEICFDTETTGTDPNEAELVGMSFAIKPGQGWYVPAPKEQDAAKKLLEKFKPLFSKKEIRWVGQNLKYDLIMLKWYATGLDGDIFDTMLAHYVIEPEGRRNMDYLSNKFLGYEPVHIEELIGKKGKNQGNMRDVPYEKIKDYAAEDADITLQLKQVFAPMLKEKAVEEVFQKVENPLVKVLVDMEYEGIRVDEAFLNDYSKELDREAREAEERVYKHAGVRFNLASPKQLGEVLFEKLQLDPKAKKTKTGQYATGEDVLLKHSGHQIVDDILAFRELTKLKSTYVDALPGMINRKTGRVHTSYNQAVAVTGRLSSNNPNLQNIPVRTDRGKEIRKAFIPRDSDHVLVSADYSQIELRIVAAISGDPAMCEAFRLGKDIHTATAARVYNKAEDEITKVERYKAKSVNFGIIYGQSAFGLADNLKISRTEAKEIIDNYKRQFAGIQRYMDDTINFAKENGYVETLMGRKRWLRDIHSANFTVRGFAERNAINSPIQGTAADMIKLAMTRIHEAFRQERFRSRMILQVHDELVFDAPRDEVERIKPVILECMQGALPLPNSVPVIAEVGFGENWLEAH</sequence>
<dbReference type="Gene3D" id="1.10.150.20">
    <property type="entry name" value="5' to 3' exonuclease, C-terminal subdomain"/>
    <property type="match status" value="2"/>
</dbReference>
<reference evidence="21 22" key="1">
    <citation type="submission" date="2019-03" db="EMBL/GenBank/DDBJ databases">
        <title>Genomic Encyclopedia of Type Strains, Phase IV (KMG-IV): sequencing the most valuable type-strain genomes for metagenomic binning, comparative biology and taxonomic classification.</title>
        <authorList>
            <person name="Goeker M."/>
        </authorList>
    </citation>
    <scope>NUCLEOTIDE SEQUENCE [LARGE SCALE GENOMIC DNA]</scope>
    <source>
        <strain evidence="21 22">DSM 100059</strain>
    </source>
</reference>
<dbReference type="CDD" id="cd06139">
    <property type="entry name" value="DNA_polA_I_Ecoli_like_exo"/>
    <property type="match status" value="1"/>
</dbReference>
<evidence type="ECO:0000259" key="20">
    <source>
        <dbReference type="SMART" id="SM00482"/>
    </source>
</evidence>
<dbReference type="PROSITE" id="PS00447">
    <property type="entry name" value="DNA_POLYMERASE_A"/>
    <property type="match status" value="1"/>
</dbReference>
<dbReference type="Gene3D" id="3.30.70.370">
    <property type="match status" value="1"/>
</dbReference>
<dbReference type="GO" id="GO:0008409">
    <property type="term" value="F:5'-3' exonuclease activity"/>
    <property type="evidence" value="ECO:0007669"/>
    <property type="project" value="UniProtKB-UniRule"/>
</dbReference>
<dbReference type="SUPFAM" id="SSF53098">
    <property type="entry name" value="Ribonuclease H-like"/>
    <property type="match status" value="1"/>
</dbReference>
<dbReference type="SMART" id="SM00279">
    <property type="entry name" value="HhH2"/>
    <property type="match status" value="1"/>
</dbReference>
<dbReference type="SUPFAM" id="SSF56672">
    <property type="entry name" value="DNA/RNA polymerases"/>
    <property type="match status" value="1"/>
</dbReference>
<dbReference type="Pfam" id="PF00476">
    <property type="entry name" value="DNA_pol_A"/>
    <property type="match status" value="1"/>
</dbReference>
<evidence type="ECO:0000256" key="8">
    <source>
        <dbReference type="ARBA" id="ARBA00022763"/>
    </source>
</evidence>
<keyword evidence="5 16" id="KW-0548">Nucleotidyltransferase</keyword>
<evidence type="ECO:0000256" key="12">
    <source>
        <dbReference type="ARBA" id="ARBA00023125"/>
    </source>
</evidence>
<evidence type="ECO:0000256" key="5">
    <source>
        <dbReference type="ARBA" id="ARBA00022695"/>
    </source>
</evidence>
<dbReference type="NCBIfam" id="TIGR00593">
    <property type="entry name" value="pola"/>
    <property type="match status" value="1"/>
</dbReference>
<keyword evidence="9 16" id="KW-0378">Hydrolase</keyword>
<evidence type="ECO:0000256" key="9">
    <source>
        <dbReference type="ARBA" id="ARBA00022801"/>
    </source>
</evidence>
<dbReference type="InterPro" id="IPR002421">
    <property type="entry name" value="5-3_exonuclease"/>
</dbReference>
<dbReference type="EC" id="2.7.7.7" evidence="2 15"/>
<dbReference type="InterPro" id="IPR020046">
    <property type="entry name" value="5-3_exonucl_a-hlix_arch_N"/>
</dbReference>
<evidence type="ECO:0000313" key="21">
    <source>
        <dbReference type="EMBL" id="TDW99614.1"/>
    </source>
</evidence>
<comment type="caution">
    <text evidence="21">The sequence shown here is derived from an EMBL/GenBank/DDBJ whole genome shotgun (WGS) entry which is preliminary data.</text>
</comment>
<dbReference type="FunFam" id="1.10.150.20:FF:000002">
    <property type="entry name" value="DNA polymerase I"/>
    <property type="match status" value="1"/>
</dbReference>
<evidence type="ECO:0000256" key="6">
    <source>
        <dbReference type="ARBA" id="ARBA00022705"/>
    </source>
</evidence>
<dbReference type="Pfam" id="PF01367">
    <property type="entry name" value="5_3_exonuc"/>
    <property type="match status" value="1"/>
</dbReference>
<comment type="similarity">
    <text evidence="1 16">Belongs to the DNA polymerase type-A family.</text>
</comment>
<dbReference type="RefSeq" id="WP_133990461.1">
    <property type="nucleotide sequence ID" value="NZ_SODV01000001.1"/>
</dbReference>
<dbReference type="SMART" id="SM00474">
    <property type="entry name" value="35EXOc"/>
    <property type="match status" value="1"/>
</dbReference>
<dbReference type="InterPro" id="IPR019760">
    <property type="entry name" value="DNA-dir_DNA_pol_A_CS"/>
</dbReference>
<keyword evidence="13 16" id="KW-0234">DNA repair</keyword>
<organism evidence="21 22">
    <name type="scientific">Dinghuibacter silviterrae</name>
    <dbReference type="NCBI Taxonomy" id="1539049"/>
    <lineage>
        <taxon>Bacteria</taxon>
        <taxon>Pseudomonadati</taxon>
        <taxon>Bacteroidota</taxon>
        <taxon>Chitinophagia</taxon>
        <taxon>Chitinophagales</taxon>
        <taxon>Chitinophagaceae</taxon>
        <taxon>Dinghuibacter</taxon>
    </lineage>
</organism>
<dbReference type="InterPro" id="IPR043502">
    <property type="entry name" value="DNA/RNA_pol_sf"/>
</dbReference>
<dbReference type="FunFam" id="1.10.150.20:FF:000003">
    <property type="entry name" value="DNA polymerase I"/>
    <property type="match status" value="1"/>
</dbReference>
<dbReference type="SUPFAM" id="SSF88723">
    <property type="entry name" value="PIN domain-like"/>
    <property type="match status" value="1"/>
</dbReference>
<dbReference type="InterPro" id="IPR036397">
    <property type="entry name" value="RNaseH_sf"/>
</dbReference>
<evidence type="ECO:0000256" key="10">
    <source>
        <dbReference type="ARBA" id="ARBA00022839"/>
    </source>
</evidence>
<dbReference type="Gene3D" id="1.20.1060.10">
    <property type="entry name" value="Taq DNA Polymerase, Chain T, domain 4"/>
    <property type="match status" value="1"/>
</dbReference>
<keyword evidence="6 16" id="KW-0235">DNA replication</keyword>
<dbReference type="InterPro" id="IPR002562">
    <property type="entry name" value="3'-5'_exonuclease_dom"/>
</dbReference>
<dbReference type="InterPro" id="IPR036279">
    <property type="entry name" value="5-3_exonuclease_C_sf"/>
</dbReference>
<dbReference type="Gene3D" id="3.30.420.10">
    <property type="entry name" value="Ribonuclease H-like superfamily/Ribonuclease H"/>
    <property type="match status" value="1"/>
</dbReference>
<dbReference type="InterPro" id="IPR008918">
    <property type="entry name" value="HhH2"/>
</dbReference>
<dbReference type="PRINTS" id="PR00868">
    <property type="entry name" value="DNAPOLI"/>
</dbReference>
<evidence type="ECO:0000259" key="18">
    <source>
        <dbReference type="SMART" id="SM00474"/>
    </source>
</evidence>
<keyword evidence="10 16" id="KW-0269">Exonuclease</keyword>
<comment type="catalytic activity">
    <reaction evidence="14 16">
        <text>DNA(n) + a 2'-deoxyribonucleoside 5'-triphosphate = DNA(n+1) + diphosphate</text>
        <dbReference type="Rhea" id="RHEA:22508"/>
        <dbReference type="Rhea" id="RHEA-COMP:17339"/>
        <dbReference type="Rhea" id="RHEA-COMP:17340"/>
        <dbReference type="ChEBI" id="CHEBI:33019"/>
        <dbReference type="ChEBI" id="CHEBI:61560"/>
        <dbReference type="ChEBI" id="CHEBI:173112"/>
        <dbReference type="EC" id="2.7.7.7"/>
    </reaction>
</comment>
<keyword evidence="22" id="KW-1185">Reference proteome</keyword>
<dbReference type="NCBIfam" id="NF004397">
    <property type="entry name" value="PRK05755.1"/>
    <property type="match status" value="1"/>
</dbReference>
<dbReference type="EMBL" id="SODV01000001">
    <property type="protein sequence ID" value="TDW99614.1"/>
    <property type="molecule type" value="Genomic_DNA"/>
</dbReference>
<evidence type="ECO:0000256" key="15">
    <source>
        <dbReference type="NCBIfam" id="TIGR00593"/>
    </source>
</evidence>
<dbReference type="InterPro" id="IPR029060">
    <property type="entry name" value="PIN-like_dom_sf"/>
</dbReference>
<name>A0A4R8DQE0_9BACT</name>
<dbReference type="GO" id="GO:0003887">
    <property type="term" value="F:DNA-directed DNA polymerase activity"/>
    <property type="evidence" value="ECO:0007669"/>
    <property type="project" value="UniProtKB-UniRule"/>
</dbReference>
<dbReference type="CDD" id="cd09859">
    <property type="entry name" value="PIN_53EXO"/>
    <property type="match status" value="1"/>
</dbReference>
<evidence type="ECO:0000256" key="3">
    <source>
        <dbReference type="ARBA" id="ARBA00020311"/>
    </source>
</evidence>
<keyword evidence="4 16" id="KW-0808">Transferase</keyword>
<dbReference type="InterPro" id="IPR002298">
    <property type="entry name" value="DNA_polymerase_A"/>
</dbReference>
<feature type="domain" description="DNA-directed DNA polymerase family A palm" evidence="20">
    <location>
        <begin position="723"/>
        <end position="930"/>
    </location>
</feature>
<dbReference type="PANTHER" id="PTHR10133:SF27">
    <property type="entry name" value="DNA POLYMERASE NU"/>
    <property type="match status" value="1"/>
</dbReference>
<feature type="compositionally biased region" description="Low complexity" evidence="17">
    <location>
        <begin position="336"/>
        <end position="350"/>
    </location>
</feature>
<dbReference type="SMART" id="SM00475">
    <property type="entry name" value="53EXOc"/>
    <property type="match status" value="1"/>
</dbReference>
<evidence type="ECO:0000313" key="22">
    <source>
        <dbReference type="Proteomes" id="UP000294498"/>
    </source>
</evidence>
<dbReference type="Pfam" id="PF01612">
    <property type="entry name" value="DNA_pol_A_exo1"/>
    <property type="match status" value="1"/>
</dbReference>
<dbReference type="PANTHER" id="PTHR10133">
    <property type="entry name" value="DNA POLYMERASE I"/>
    <property type="match status" value="1"/>
</dbReference>
<feature type="region of interest" description="Disordered" evidence="17">
    <location>
        <begin position="299"/>
        <end position="359"/>
    </location>
</feature>
<dbReference type="CDD" id="cd09898">
    <property type="entry name" value="H3TH_53EXO"/>
    <property type="match status" value="1"/>
</dbReference>
<dbReference type="GO" id="GO:0003677">
    <property type="term" value="F:DNA binding"/>
    <property type="evidence" value="ECO:0007669"/>
    <property type="project" value="UniProtKB-UniRule"/>
</dbReference>
<keyword evidence="8 16" id="KW-0227">DNA damage</keyword>
<keyword evidence="11 16" id="KW-0239">DNA-directed DNA polymerase</keyword>
<feature type="domain" description="3'-5' exonuclease" evidence="18">
    <location>
        <begin position="374"/>
        <end position="555"/>
    </location>
</feature>
<evidence type="ECO:0000256" key="7">
    <source>
        <dbReference type="ARBA" id="ARBA00022722"/>
    </source>
</evidence>
<proteinExistence type="inferred from homology"/>
<dbReference type="Pfam" id="PF02739">
    <property type="entry name" value="5_3_exonuc_N"/>
    <property type="match status" value="1"/>
</dbReference>
<evidence type="ECO:0000256" key="17">
    <source>
        <dbReference type="SAM" id="MobiDB-lite"/>
    </source>
</evidence>
<comment type="function">
    <text evidence="16">In addition to polymerase activity, this DNA polymerase exhibits 3'-5' and 5'-3' exonuclease activity.</text>
</comment>
<dbReference type="InterPro" id="IPR012337">
    <property type="entry name" value="RNaseH-like_sf"/>
</dbReference>
<evidence type="ECO:0000256" key="13">
    <source>
        <dbReference type="ARBA" id="ARBA00023204"/>
    </source>
</evidence>
<dbReference type="GO" id="GO:0006302">
    <property type="term" value="P:double-strand break repair"/>
    <property type="evidence" value="ECO:0007669"/>
    <property type="project" value="TreeGrafter"/>
</dbReference>
<evidence type="ECO:0000256" key="2">
    <source>
        <dbReference type="ARBA" id="ARBA00012417"/>
    </source>
</evidence>
<dbReference type="InterPro" id="IPR020045">
    <property type="entry name" value="DNA_polI_H3TH"/>
</dbReference>
<keyword evidence="12 16" id="KW-0238">DNA-binding</keyword>
<evidence type="ECO:0000256" key="16">
    <source>
        <dbReference type="RuleBase" id="RU004460"/>
    </source>
</evidence>
<evidence type="ECO:0000256" key="11">
    <source>
        <dbReference type="ARBA" id="ARBA00022932"/>
    </source>
</evidence>
<protein>
    <recommendedName>
        <fullName evidence="3 15">DNA polymerase I</fullName>
        <ecNumber evidence="2 15">2.7.7.7</ecNumber>
    </recommendedName>
</protein>
<dbReference type="OrthoDB" id="9806424at2"/>
<dbReference type="Gene3D" id="3.40.50.1010">
    <property type="entry name" value="5'-nuclease"/>
    <property type="match status" value="1"/>
</dbReference>
<dbReference type="AlphaFoldDB" id="A0A4R8DQE0"/>
<dbReference type="SMART" id="SM00482">
    <property type="entry name" value="POLAc"/>
    <property type="match status" value="1"/>
</dbReference>